<keyword evidence="1" id="KW-1133">Transmembrane helix</keyword>
<sequence>MKRKIIILILINLAIVLAISVVGWSESRGDLQTVVDSQTVSNRSDSKATVKPQFTPTSDPIIILFFWLTSGYNLQPSNQYTSVNKSKTFYTNSGRSFLASLLPGSPHYTWYKSDDGVKWSALDVTDRDLTVTPTKVGTVYYQQKTDWYLAFPTLLDTIVYSKMAFLTAFPNAIDATKLTVTADSNYLYNNQSQKDTTFARAEPEPSDSTGDITWSSDNTDLATVNKNTGLVTANNSGNSGTVKITGTIANNNEQTVSDTVAIRIGGGLDSQVVNEGEDASFEIQGHFDQKPTTVVWHKVSTSGKDTIVDNNGNDMSYNIKTAAYSDTGSKYYAIMTIKSGDNVSTIMTNQATLTVIRNIVPNLTIANTVFNNTRDNHNDENTILNEVSKDDNLTYKVNFTDANPNSEMMSGVAGLKIPRTFGVTDVQIDGVTTNNIREINDPDDSQGSILIINYIDFSKVKNHVLVVDGTMGDIGAALSYTSNVEFYGLDSKGDPIIQINGQPDLKLNFANKLLILTAHNWQYQTVNSTGHNRLLRRIKMAGNALDVSDNRTEKNPSKLYLIQNEPLKSGNEILNSEIRYYKKDGSFEILTEHGTLVEKTADGDTVQSISWGSNEGPLLYIDAGKVNKGNYSTELEWSLVQSV</sequence>
<feature type="domain" description="BIG2" evidence="2">
    <location>
        <begin position="200"/>
        <end position="252"/>
    </location>
</feature>
<dbReference type="Gene3D" id="2.60.40.1080">
    <property type="match status" value="1"/>
</dbReference>
<keyword evidence="1" id="KW-0472">Membrane</keyword>
<gene>
    <name evidence="3" type="ORF">ACFQAV_05165</name>
</gene>
<dbReference type="InterPro" id="IPR003343">
    <property type="entry name" value="Big_2"/>
</dbReference>
<organism evidence="3 4">
    <name type="scientific">Companilactobacillus huachuanensis</name>
    <dbReference type="NCBI Taxonomy" id="2559914"/>
    <lineage>
        <taxon>Bacteria</taxon>
        <taxon>Bacillati</taxon>
        <taxon>Bacillota</taxon>
        <taxon>Bacilli</taxon>
        <taxon>Lactobacillales</taxon>
        <taxon>Lactobacillaceae</taxon>
        <taxon>Companilactobacillus</taxon>
    </lineage>
</organism>
<dbReference type="Proteomes" id="UP001596288">
    <property type="component" value="Unassembled WGS sequence"/>
</dbReference>
<name>A0ABW1RMI5_9LACO</name>
<dbReference type="Pfam" id="PF02368">
    <property type="entry name" value="Big_2"/>
    <property type="match status" value="1"/>
</dbReference>
<reference evidence="4" key="1">
    <citation type="journal article" date="2019" name="Int. J. Syst. Evol. Microbiol.">
        <title>The Global Catalogue of Microorganisms (GCM) 10K type strain sequencing project: providing services to taxonomists for standard genome sequencing and annotation.</title>
        <authorList>
            <consortium name="The Broad Institute Genomics Platform"/>
            <consortium name="The Broad Institute Genome Sequencing Center for Infectious Disease"/>
            <person name="Wu L."/>
            <person name="Ma J."/>
        </authorList>
    </citation>
    <scope>NUCLEOTIDE SEQUENCE [LARGE SCALE GENOMIC DNA]</scope>
    <source>
        <strain evidence="4">CCM 8927</strain>
    </source>
</reference>
<protein>
    <submittedName>
        <fullName evidence="3">Ig-like domain-containing protein</fullName>
    </submittedName>
</protein>
<feature type="transmembrane region" description="Helical" evidence="1">
    <location>
        <begin position="5"/>
        <end position="24"/>
    </location>
</feature>
<accession>A0ABW1RMI5</accession>
<comment type="caution">
    <text evidence="3">The sequence shown here is derived from an EMBL/GenBank/DDBJ whole genome shotgun (WGS) entry which is preliminary data.</text>
</comment>
<dbReference type="EMBL" id="JBHSSF010000012">
    <property type="protein sequence ID" value="MFC6176217.1"/>
    <property type="molecule type" value="Genomic_DNA"/>
</dbReference>
<evidence type="ECO:0000313" key="4">
    <source>
        <dbReference type="Proteomes" id="UP001596288"/>
    </source>
</evidence>
<dbReference type="InterPro" id="IPR008964">
    <property type="entry name" value="Invasin/intimin_cell_adhesion"/>
</dbReference>
<dbReference type="RefSeq" id="WP_137611426.1">
    <property type="nucleotide sequence ID" value="NZ_BJDF01000009.1"/>
</dbReference>
<dbReference type="SUPFAM" id="SSF49373">
    <property type="entry name" value="Invasin/intimin cell-adhesion fragments"/>
    <property type="match status" value="1"/>
</dbReference>
<proteinExistence type="predicted"/>
<keyword evidence="4" id="KW-1185">Reference proteome</keyword>
<evidence type="ECO:0000256" key="1">
    <source>
        <dbReference type="SAM" id="Phobius"/>
    </source>
</evidence>
<keyword evidence="1" id="KW-0812">Transmembrane</keyword>
<evidence type="ECO:0000259" key="2">
    <source>
        <dbReference type="Pfam" id="PF02368"/>
    </source>
</evidence>
<evidence type="ECO:0000313" key="3">
    <source>
        <dbReference type="EMBL" id="MFC6176217.1"/>
    </source>
</evidence>